<reference evidence="3 4" key="1">
    <citation type="journal article" date="2014" name="Mol. Plant">
        <title>Chromosome Scale Genome Assembly and Transcriptome Profiling of Nannochloropsis gaditana in Nitrogen Depletion.</title>
        <authorList>
            <person name="Corteggiani Carpinelli E."/>
            <person name="Telatin A."/>
            <person name="Vitulo N."/>
            <person name="Forcato C."/>
            <person name="D'Angelo M."/>
            <person name="Schiavon R."/>
            <person name="Vezzi A."/>
            <person name="Giacometti G.M."/>
            <person name="Morosinotto T."/>
            <person name="Valle G."/>
        </authorList>
    </citation>
    <scope>NUCLEOTIDE SEQUENCE [LARGE SCALE GENOMIC DNA]</scope>
    <source>
        <strain evidence="3 4">B-31</strain>
    </source>
</reference>
<keyword evidence="3" id="KW-0255">Endonuclease</keyword>
<dbReference type="AlphaFoldDB" id="W7TQ89"/>
<name>W7TQ89_9STRA</name>
<comment type="caution">
    <text evidence="3">The sequence shown here is derived from an EMBL/GenBank/DDBJ whole genome shotgun (WGS) entry which is preliminary data.</text>
</comment>
<dbReference type="GO" id="GO:0004439">
    <property type="term" value="F:phosphatidylinositol-4,5-bisphosphate 5-phosphatase activity"/>
    <property type="evidence" value="ECO:0007669"/>
    <property type="project" value="TreeGrafter"/>
</dbReference>
<keyword evidence="3" id="KW-0269">Exonuclease</keyword>
<protein>
    <submittedName>
        <fullName evidence="3">Endonuclease/exonuclease/phosphatase</fullName>
    </submittedName>
</protein>
<organism evidence="3 4">
    <name type="scientific">Nannochloropsis gaditana</name>
    <dbReference type="NCBI Taxonomy" id="72520"/>
    <lineage>
        <taxon>Eukaryota</taxon>
        <taxon>Sar</taxon>
        <taxon>Stramenopiles</taxon>
        <taxon>Ochrophyta</taxon>
        <taxon>Eustigmatophyceae</taxon>
        <taxon>Eustigmatales</taxon>
        <taxon>Monodopsidaceae</taxon>
        <taxon>Nannochloropsis</taxon>
    </lineage>
</organism>
<feature type="region of interest" description="Disordered" evidence="1">
    <location>
        <begin position="93"/>
        <end position="176"/>
    </location>
</feature>
<accession>W7TQ89</accession>
<dbReference type="EMBL" id="AZIL01002158">
    <property type="protein sequence ID" value="EWM22546.1"/>
    <property type="molecule type" value="Genomic_DNA"/>
</dbReference>
<keyword evidence="4" id="KW-1185">Reference proteome</keyword>
<evidence type="ECO:0000256" key="1">
    <source>
        <dbReference type="SAM" id="MobiDB-lite"/>
    </source>
</evidence>
<dbReference type="OrthoDB" id="405996at2759"/>
<feature type="region of interest" description="Disordered" evidence="1">
    <location>
        <begin position="28"/>
        <end position="51"/>
    </location>
</feature>
<proteinExistence type="predicted"/>
<evidence type="ECO:0000259" key="2">
    <source>
        <dbReference type="Pfam" id="PF22669"/>
    </source>
</evidence>
<dbReference type="InterPro" id="IPR046985">
    <property type="entry name" value="IP5"/>
</dbReference>
<dbReference type="InterPro" id="IPR000300">
    <property type="entry name" value="IPPc"/>
</dbReference>
<feature type="compositionally biased region" description="Polar residues" evidence="1">
    <location>
        <begin position="149"/>
        <end position="159"/>
    </location>
</feature>
<dbReference type="Gene3D" id="3.60.10.10">
    <property type="entry name" value="Endonuclease/exonuclease/phosphatase"/>
    <property type="match status" value="1"/>
</dbReference>
<dbReference type="GO" id="GO:0004519">
    <property type="term" value="F:endonuclease activity"/>
    <property type="evidence" value="ECO:0007669"/>
    <property type="project" value="UniProtKB-KW"/>
</dbReference>
<evidence type="ECO:0000313" key="4">
    <source>
        <dbReference type="Proteomes" id="UP000019335"/>
    </source>
</evidence>
<dbReference type="Pfam" id="PF22669">
    <property type="entry name" value="Exo_endo_phos2"/>
    <property type="match status" value="1"/>
</dbReference>
<sequence length="370" mass="38388">MEEGRRGSRYLNLNSNLNFMNGKGQVCKEGAGQGNGKKQEGRAAGGGGTGEGIWEVEMGKEGGEERGGGTVGTSTCLTSMAKEFLGTASALAPKPAAGAATDVSGRGRTNGPGFVGHAGFSAAEKHRGDGDGTEEEEYRAKGRAPSLPAQASLSTSSSLCLPAPGRRHARPPPLRAASSNALLSPALPPALPPPTPPLTASIFVSTYNCGSLPPSALSSSLPSPSFLHAWIPLHHHLYIIGVQELKGLQALKQLLHTHLGGPAAFQMYGQEISVVGNGTALAERLGAIALLVYARTEDVERGVFEMTAVPKAGGQQVLQGKNLLVCRAGNKGAVCLPFRYHQSTLVVAAAHLPADGSRRSKVEKRNANLR</sequence>
<keyword evidence="3" id="KW-0378">Hydrolase</keyword>
<dbReference type="InterPro" id="IPR036691">
    <property type="entry name" value="Endo/exonu/phosph_ase_sf"/>
</dbReference>
<gene>
    <name evidence="3" type="ORF">Naga_101704g1</name>
</gene>
<dbReference type="SUPFAM" id="SSF56219">
    <property type="entry name" value="DNase I-like"/>
    <property type="match status" value="1"/>
</dbReference>
<evidence type="ECO:0000313" key="3">
    <source>
        <dbReference type="EMBL" id="EWM22546.1"/>
    </source>
</evidence>
<feature type="domain" description="Inositol polyphosphate-related phosphatase" evidence="2">
    <location>
        <begin position="206"/>
        <end position="369"/>
    </location>
</feature>
<dbReference type="PANTHER" id="PTHR11200">
    <property type="entry name" value="INOSITOL 5-PHOSPHATASE"/>
    <property type="match status" value="1"/>
</dbReference>
<dbReference type="GO" id="GO:0004527">
    <property type="term" value="F:exonuclease activity"/>
    <property type="evidence" value="ECO:0007669"/>
    <property type="project" value="UniProtKB-KW"/>
</dbReference>
<keyword evidence="3" id="KW-0540">Nuclease</keyword>
<dbReference type="GO" id="GO:0046856">
    <property type="term" value="P:phosphatidylinositol dephosphorylation"/>
    <property type="evidence" value="ECO:0007669"/>
    <property type="project" value="InterPro"/>
</dbReference>
<dbReference type="Proteomes" id="UP000019335">
    <property type="component" value="Unassembled WGS sequence"/>
</dbReference>